<evidence type="ECO:0000313" key="3">
    <source>
        <dbReference type="Proteomes" id="UP000476281"/>
    </source>
</evidence>
<accession>A0A6L3XZP2</accession>
<feature type="domain" description="Phosphoadenosine phosphosulphate reductase" evidence="1">
    <location>
        <begin position="30"/>
        <end position="87"/>
    </location>
</feature>
<dbReference type="Pfam" id="PF01507">
    <property type="entry name" value="PAPS_reduct"/>
    <property type="match status" value="1"/>
</dbReference>
<dbReference type="Gene3D" id="3.40.50.620">
    <property type="entry name" value="HUPs"/>
    <property type="match status" value="1"/>
</dbReference>
<sequence length="178" mass="21084">MSIYKIPLQENVLDASAERIDWTLNNFSRVCVSFSGGKDSTVMLHLVAQQARQLKRKIDVIFLDWEAQFSSTIQHVDTMRTQYRDVIHQFWWVALPLTTQNALSQFQPEWQCWEPGTNWVRQPPEDAITDYHYFDFYQQGMTFEVFVREFAEWYAQKRPAAVMVGIRADESYNRFLAI</sequence>
<dbReference type="GO" id="GO:0003824">
    <property type="term" value="F:catalytic activity"/>
    <property type="evidence" value="ECO:0007669"/>
    <property type="project" value="InterPro"/>
</dbReference>
<dbReference type="SUPFAM" id="SSF52402">
    <property type="entry name" value="Adenine nucleotide alpha hydrolases-like"/>
    <property type="match status" value="1"/>
</dbReference>
<dbReference type="PANTHER" id="PTHR30083">
    <property type="entry name" value="TRANSCRIPTIONAL REGULATOR-RELATED"/>
    <property type="match status" value="1"/>
</dbReference>
<dbReference type="AlphaFoldDB" id="A0A6L3XZP2"/>
<proteinExistence type="predicted"/>
<evidence type="ECO:0000313" key="2">
    <source>
        <dbReference type="EMBL" id="KAB2528387.1"/>
    </source>
</evidence>
<organism evidence="2 3">
    <name type="scientific">Enterobacter hormaechei</name>
    <dbReference type="NCBI Taxonomy" id="158836"/>
    <lineage>
        <taxon>Bacteria</taxon>
        <taxon>Pseudomonadati</taxon>
        <taxon>Pseudomonadota</taxon>
        <taxon>Gammaproteobacteria</taxon>
        <taxon>Enterobacterales</taxon>
        <taxon>Enterobacteriaceae</taxon>
        <taxon>Enterobacter</taxon>
        <taxon>Enterobacter cloacae complex</taxon>
    </lineage>
</organism>
<evidence type="ECO:0000259" key="1">
    <source>
        <dbReference type="Pfam" id="PF01507"/>
    </source>
</evidence>
<dbReference type="EMBL" id="WBSZ01000115">
    <property type="protein sequence ID" value="KAB2528387.1"/>
    <property type="molecule type" value="Genomic_DNA"/>
</dbReference>
<dbReference type="PANTHER" id="PTHR30083:SF0">
    <property type="entry name" value="3'-PHOSPHOADENOSINE 5'-PHOSPHOSULFATE SULFOTRANSFERASE (PAPS REDUCTASE)_FAD SYNTHETASE"/>
    <property type="match status" value="1"/>
</dbReference>
<dbReference type="GO" id="GO:0071453">
    <property type="term" value="P:cellular response to oxygen levels"/>
    <property type="evidence" value="ECO:0007669"/>
    <property type="project" value="TreeGrafter"/>
</dbReference>
<dbReference type="InterPro" id="IPR002500">
    <property type="entry name" value="PAPS_reduct_dom"/>
</dbReference>
<name>A0A6L3XZP2_9ENTR</name>
<protein>
    <submittedName>
        <fullName evidence="2">Phosphoadenosine phosphosulfate reductase family protein</fullName>
    </submittedName>
</protein>
<feature type="non-terminal residue" evidence="2">
    <location>
        <position position="178"/>
    </location>
</feature>
<comment type="caution">
    <text evidence="2">The sequence shown here is derived from an EMBL/GenBank/DDBJ whole genome shotgun (WGS) entry which is preliminary data.</text>
</comment>
<reference evidence="2 3" key="1">
    <citation type="submission" date="2019-09" db="EMBL/GenBank/DDBJ databases">
        <title>Reversal of blaTEM antimicrobial resistance by CRISPR-Cas9 in clinical E. coli and other Enterobacteriaceae strains.</title>
        <authorList>
            <person name="Tagliaferri T."/>
            <person name="Guimaraes N."/>
            <person name="Pereira M."/>
            <person name="Felicori L."/>
            <person name="Horz H.-P."/>
            <person name="Santos S."/>
            <person name="Mendes T."/>
        </authorList>
    </citation>
    <scope>NUCLEOTIDE SEQUENCE [LARGE SCALE GENOMIC DNA]</scope>
    <source>
        <strain evidence="2 3">E2_blaTEM_MG</strain>
    </source>
</reference>
<dbReference type="Proteomes" id="UP000476281">
    <property type="component" value="Unassembled WGS sequence"/>
</dbReference>
<dbReference type="InterPro" id="IPR014729">
    <property type="entry name" value="Rossmann-like_a/b/a_fold"/>
</dbReference>
<gene>
    <name evidence="2" type="ORF">F9C29_06260</name>
</gene>